<feature type="domain" description="Rad50/SbcC-type AAA" evidence="10">
    <location>
        <begin position="5"/>
        <end position="220"/>
    </location>
</feature>
<comment type="function">
    <text evidence="8">May be involved in recombinational repair of damaged DNA.</text>
</comment>
<evidence type="ECO:0000256" key="1">
    <source>
        <dbReference type="ARBA" id="ARBA00009441"/>
    </source>
</evidence>
<dbReference type="InterPro" id="IPR038729">
    <property type="entry name" value="Rad50/SbcC_AAA"/>
</dbReference>
<evidence type="ECO:0000256" key="5">
    <source>
        <dbReference type="ARBA" id="ARBA00022840"/>
    </source>
</evidence>
<sequence>MLEELEVKDLGPITQARLTPASGMTAITGETGAGKSMLLNAIGLISGAPAQSARVRPGKESSWAQGVFSLDEGAPALRLVEEAGFEPEDGQIFLARSVPEEGRSRSLLNGRTVPRSLLGQLSEYLVTIHGQSDQLRMASPAKQRDFLDSFAGDRLELEAYRVCWQQLQELETKLAKLSDQQAGAIQQADYLRESINRIDRVDPQPGEDESLKEQRERIEHAAQITQAVTGALAALDSTQLDVDIDAPSVAGLIGQASQSLASAGVSGLFEESIERLHSMNADLSDLVFNLSQLIDPDSQEGDLDKINARIHDLEELKGRWGPTIEDVLGWREQAQFDLEDMDASPERLQALQEECDQARSAALQAAQALSVKRAAAGKALGEQVSRELAALAMAGAGLQVRVRQRAAADLDAHGLDDVAFLFTPFPGSPQLPMGSSASGGELSRLMLAMELTAAQAKGTSPSPGHSRPKSKKSPESGGQLRPAPGERMTFIFDEVDAGVGGKAAVELGKRLAQLAQSAQVIVVTHLAQVASWADRQFVLAKTTGQDAASTSVEEVTGIQREQEIARMLAGSESQTSLDHARELLASSRL</sequence>
<evidence type="ECO:0000256" key="4">
    <source>
        <dbReference type="ARBA" id="ARBA00022763"/>
    </source>
</evidence>
<reference evidence="11 12" key="1">
    <citation type="journal article" date="2023" name="Microbiol. Spectr.">
        <title>Symbiosis of Carpenter Bees with Uncharacterized Lactic Acid Bacteria Showing NAD Auxotrophy.</title>
        <authorList>
            <person name="Kawasaki S."/>
            <person name="Ozawa K."/>
            <person name="Mori T."/>
            <person name="Yamamoto A."/>
            <person name="Ito M."/>
            <person name="Ohkuma M."/>
            <person name="Sakamoto M."/>
            <person name="Matsutani M."/>
        </authorList>
    </citation>
    <scope>NUCLEOTIDE SEQUENCE [LARGE SCALE GENOMIC DNA]</scope>
    <source>
        <strain evidence="11 12">Kim37-2</strain>
    </source>
</reference>
<dbReference type="Proteomes" id="UP001321766">
    <property type="component" value="Chromosome"/>
</dbReference>
<evidence type="ECO:0000313" key="11">
    <source>
        <dbReference type="EMBL" id="BDR53118.1"/>
    </source>
</evidence>
<feature type="region of interest" description="Disordered" evidence="9">
    <location>
        <begin position="454"/>
        <end position="485"/>
    </location>
</feature>
<dbReference type="CDD" id="cd03241">
    <property type="entry name" value="ABC_RecN"/>
    <property type="match status" value="1"/>
</dbReference>
<evidence type="ECO:0000256" key="6">
    <source>
        <dbReference type="ARBA" id="ARBA00023204"/>
    </source>
</evidence>
<dbReference type="InterPro" id="IPR004604">
    <property type="entry name" value="DNA_recomb/repair_RecN"/>
</dbReference>
<evidence type="ECO:0000256" key="9">
    <source>
        <dbReference type="SAM" id="MobiDB-lite"/>
    </source>
</evidence>
<dbReference type="InterPro" id="IPR027417">
    <property type="entry name" value="P-loop_NTPase"/>
</dbReference>
<evidence type="ECO:0000256" key="7">
    <source>
        <dbReference type="ARBA" id="ARBA00033408"/>
    </source>
</evidence>
<comment type="similarity">
    <text evidence="1 8">Belongs to the RecN family.</text>
</comment>
<evidence type="ECO:0000256" key="8">
    <source>
        <dbReference type="PIRNR" id="PIRNR003128"/>
    </source>
</evidence>
<dbReference type="PANTHER" id="PTHR11059">
    <property type="entry name" value="DNA REPAIR PROTEIN RECN"/>
    <property type="match status" value="1"/>
</dbReference>
<keyword evidence="6 8" id="KW-0234">DNA repair</keyword>
<organism evidence="11 12">
    <name type="scientific">Bombiscardovia nodaiensis</name>
    <dbReference type="NCBI Taxonomy" id="2932181"/>
    <lineage>
        <taxon>Bacteria</taxon>
        <taxon>Bacillati</taxon>
        <taxon>Actinomycetota</taxon>
        <taxon>Actinomycetes</taxon>
        <taxon>Bifidobacteriales</taxon>
        <taxon>Bifidobacteriaceae</taxon>
        <taxon>Bombiscardovia</taxon>
    </lineage>
</organism>
<dbReference type="PIRSF" id="PIRSF003128">
    <property type="entry name" value="RecN"/>
    <property type="match status" value="1"/>
</dbReference>
<keyword evidence="5" id="KW-0067">ATP-binding</keyword>
<protein>
    <recommendedName>
        <fullName evidence="2 8">DNA repair protein RecN</fullName>
    </recommendedName>
    <alternativeName>
        <fullName evidence="7 8">Recombination protein N</fullName>
    </alternativeName>
</protein>
<dbReference type="PANTHER" id="PTHR11059:SF0">
    <property type="entry name" value="DNA REPAIR PROTEIN RECN"/>
    <property type="match status" value="1"/>
</dbReference>
<accession>A0ABM8B8B9</accession>
<evidence type="ECO:0000313" key="12">
    <source>
        <dbReference type="Proteomes" id="UP001321766"/>
    </source>
</evidence>
<keyword evidence="12" id="KW-1185">Reference proteome</keyword>
<gene>
    <name evidence="11" type="primary">recN</name>
    <name evidence="11" type="ORF">KIM372_10250</name>
</gene>
<evidence type="ECO:0000256" key="2">
    <source>
        <dbReference type="ARBA" id="ARBA00021315"/>
    </source>
</evidence>
<dbReference type="EMBL" id="AP026798">
    <property type="protein sequence ID" value="BDR53118.1"/>
    <property type="molecule type" value="Genomic_DNA"/>
</dbReference>
<dbReference type="Pfam" id="PF13476">
    <property type="entry name" value="AAA_23"/>
    <property type="match status" value="1"/>
</dbReference>
<evidence type="ECO:0000256" key="3">
    <source>
        <dbReference type="ARBA" id="ARBA00022741"/>
    </source>
</evidence>
<dbReference type="SUPFAM" id="SSF52540">
    <property type="entry name" value="P-loop containing nucleoside triphosphate hydrolases"/>
    <property type="match status" value="2"/>
</dbReference>
<keyword evidence="3" id="KW-0547">Nucleotide-binding</keyword>
<proteinExistence type="inferred from homology"/>
<name>A0ABM8B8B9_9BIFI</name>
<keyword evidence="4 8" id="KW-0227">DNA damage</keyword>
<evidence type="ECO:0000259" key="10">
    <source>
        <dbReference type="Pfam" id="PF13476"/>
    </source>
</evidence>
<dbReference type="Gene3D" id="3.40.50.300">
    <property type="entry name" value="P-loop containing nucleotide triphosphate hydrolases"/>
    <property type="match status" value="2"/>
</dbReference>